<evidence type="ECO:0000313" key="1">
    <source>
        <dbReference type="EMBL" id="RHX85503.1"/>
    </source>
</evidence>
<reference evidence="2" key="1">
    <citation type="submission" date="2018-05" db="EMBL/GenBank/DDBJ databases">
        <title>Leptospira yasudae sp. nov. and Leptospira stimsonii sp. nov., two pathogenic species of the genus Leptospira isolated from environmental sources.</title>
        <authorList>
            <person name="Casanovas-Massana A."/>
            <person name="Hamond C."/>
            <person name="Santos L.A."/>
            <person name="Hacker K.P."/>
            <person name="Balassiano I."/>
            <person name="Medeiros M.A."/>
            <person name="Reis M.G."/>
            <person name="Ko A.I."/>
            <person name="Wunder E.A."/>
        </authorList>
    </citation>
    <scope>NUCLEOTIDE SEQUENCE [LARGE SCALE GENOMIC DNA]</scope>
    <source>
        <strain evidence="2">Yale</strain>
    </source>
</reference>
<gene>
    <name evidence="1" type="ORF">DLM75_21325</name>
</gene>
<dbReference type="AlphaFoldDB" id="A0A396YU99"/>
<sequence>MVRNRKLSGTEGEPKNFLFPIEFTKILPLVIASFFFSRMYSGSFLKDKKRFFWNLGIRNQLILVL</sequence>
<comment type="caution">
    <text evidence="1">The sequence shown here is derived from an EMBL/GenBank/DDBJ whole genome shotgun (WGS) entry which is preliminary data.</text>
</comment>
<protein>
    <submittedName>
        <fullName evidence="1">Uncharacterized protein</fullName>
    </submittedName>
</protein>
<name>A0A396YU99_9LEPT</name>
<proteinExistence type="predicted"/>
<dbReference type="Proteomes" id="UP000265798">
    <property type="component" value="Unassembled WGS sequence"/>
</dbReference>
<organism evidence="1 2">
    <name type="scientific">Leptospira stimsonii</name>
    <dbReference type="NCBI Taxonomy" id="2202203"/>
    <lineage>
        <taxon>Bacteria</taxon>
        <taxon>Pseudomonadati</taxon>
        <taxon>Spirochaetota</taxon>
        <taxon>Spirochaetia</taxon>
        <taxon>Leptospirales</taxon>
        <taxon>Leptospiraceae</taxon>
        <taxon>Leptospira</taxon>
    </lineage>
</organism>
<accession>A0A396YU99</accession>
<dbReference type="EMBL" id="QHCT01000009">
    <property type="protein sequence ID" value="RHX85503.1"/>
    <property type="molecule type" value="Genomic_DNA"/>
</dbReference>
<evidence type="ECO:0000313" key="2">
    <source>
        <dbReference type="Proteomes" id="UP000265798"/>
    </source>
</evidence>